<evidence type="ECO:0000313" key="6">
    <source>
        <dbReference type="EMBL" id="CAD9101802.1"/>
    </source>
</evidence>
<evidence type="ECO:0008006" key="7">
    <source>
        <dbReference type="Google" id="ProtNLM"/>
    </source>
</evidence>
<dbReference type="Pfam" id="PF00153">
    <property type="entry name" value="Mito_carr"/>
    <property type="match status" value="3"/>
</dbReference>
<dbReference type="EMBL" id="HBGF01011465">
    <property type="protein sequence ID" value="CAD9101802.1"/>
    <property type="molecule type" value="Transcribed_RNA"/>
</dbReference>
<dbReference type="SUPFAM" id="SSF103506">
    <property type="entry name" value="Mitochondrial carrier"/>
    <property type="match status" value="1"/>
</dbReference>
<evidence type="ECO:0000256" key="3">
    <source>
        <dbReference type="ARBA" id="ARBA00023136"/>
    </source>
</evidence>
<protein>
    <recommendedName>
        <fullName evidence="7">Mitochondrial carrier protein</fullName>
    </recommendedName>
</protein>
<dbReference type="PANTHER" id="PTHR47567:SF1">
    <property type="entry name" value="NAD-DEPENDENT EPIMERASE_DEHYDRATASE DOMAIN-CONTAINING PROTEIN"/>
    <property type="match status" value="1"/>
</dbReference>
<evidence type="ECO:0000256" key="2">
    <source>
        <dbReference type="ARBA" id="ARBA00022692"/>
    </source>
</evidence>
<evidence type="ECO:0000256" key="4">
    <source>
        <dbReference type="PROSITE-ProRule" id="PRU00282"/>
    </source>
</evidence>
<sequence>MSDAAKEHKDTSQVLSEALAKARKDALRGGLPGMIAMACQVLSLMWLRTAVNYQYRHGGTSMIQALKTLYKEGGIRRLYSGVSVALVQAPLSRFGDTAANAGMLSLVENLDGLKDLPVQVKTVFASVGAGSFRIMLMPVDAVKTSLQVDGKKGLGILANKIKTGGPLVLFRGALAASTATFVGHYPWFATYNYLDEKLAKPETLPQKLMRAAFMGWCSSFVSDCCSNSIRVVKTVRQTSAETMSYPQVVKHVVATDGVIGLFGRGLTTKLVTNGVQGIMFSVLWRLGQDYYKHMEDKKKN</sequence>
<keyword evidence="3 4" id="KW-0472">Membrane</keyword>
<dbReference type="PROSITE" id="PS50920">
    <property type="entry name" value="SOLCAR"/>
    <property type="match status" value="1"/>
</dbReference>
<keyword evidence="2 4" id="KW-0812">Transmembrane</keyword>
<dbReference type="GO" id="GO:0016020">
    <property type="term" value="C:membrane"/>
    <property type="evidence" value="ECO:0007669"/>
    <property type="project" value="UniProtKB-SubCell"/>
</dbReference>
<dbReference type="PANTHER" id="PTHR47567">
    <property type="entry name" value="MITOCHONDRIAL SUBSTRATE/SOLUTE CARRIER"/>
    <property type="match status" value="1"/>
</dbReference>
<dbReference type="Gene3D" id="1.50.40.10">
    <property type="entry name" value="Mitochondrial carrier domain"/>
    <property type="match status" value="1"/>
</dbReference>
<feature type="repeat" description="Solcar" evidence="4">
    <location>
        <begin position="117"/>
        <end position="197"/>
    </location>
</feature>
<name>A0A7S1LE74_NEODS</name>
<evidence type="ECO:0000256" key="1">
    <source>
        <dbReference type="ARBA" id="ARBA00004141"/>
    </source>
</evidence>
<evidence type="ECO:0000256" key="5">
    <source>
        <dbReference type="RuleBase" id="RU000488"/>
    </source>
</evidence>
<organism evidence="6">
    <name type="scientific">Neobodo designis</name>
    <name type="common">Flagellated protozoan</name>
    <name type="synonym">Bodo designis</name>
    <dbReference type="NCBI Taxonomy" id="312471"/>
    <lineage>
        <taxon>Eukaryota</taxon>
        <taxon>Discoba</taxon>
        <taxon>Euglenozoa</taxon>
        <taxon>Kinetoplastea</taxon>
        <taxon>Metakinetoplastina</taxon>
        <taxon>Neobodonida</taxon>
        <taxon>Neobodo</taxon>
    </lineage>
</organism>
<proteinExistence type="inferred from homology"/>
<dbReference type="InterPro" id="IPR023395">
    <property type="entry name" value="MCP_dom_sf"/>
</dbReference>
<keyword evidence="5" id="KW-0813">Transport</keyword>
<dbReference type="AlphaFoldDB" id="A0A7S1LE74"/>
<accession>A0A7S1LE74</accession>
<comment type="similarity">
    <text evidence="5">Belongs to the mitochondrial carrier (TC 2.A.29) family.</text>
</comment>
<reference evidence="6" key="1">
    <citation type="submission" date="2021-01" db="EMBL/GenBank/DDBJ databases">
        <authorList>
            <person name="Corre E."/>
            <person name="Pelletier E."/>
            <person name="Niang G."/>
            <person name="Scheremetjew M."/>
            <person name="Finn R."/>
            <person name="Kale V."/>
            <person name="Holt S."/>
            <person name="Cochrane G."/>
            <person name="Meng A."/>
            <person name="Brown T."/>
            <person name="Cohen L."/>
        </authorList>
    </citation>
    <scope>NUCLEOTIDE SEQUENCE</scope>
    <source>
        <strain evidence="6">CCAP 1951/1</strain>
    </source>
</reference>
<dbReference type="InterPro" id="IPR018108">
    <property type="entry name" value="MCP_transmembrane"/>
</dbReference>
<gene>
    <name evidence="6" type="ORF">NDES1114_LOCUS7633</name>
</gene>
<comment type="subcellular location">
    <subcellularLocation>
        <location evidence="1">Membrane</location>
        <topology evidence="1">Multi-pass membrane protein</topology>
    </subcellularLocation>
</comment>